<accession>A0A1X6NXN7</accession>
<feature type="signal peptide" evidence="2">
    <location>
        <begin position="1"/>
        <end position="22"/>
    </location>
</feature>
<dbReference type="Gene3D" id="2.40.128.340">
    <property type="match status" value="1"/>
</dbReference>
<evidence type="ECO:0000256" key="1">
    <source>
        <dbReference type="ARBA" id="ARBA00022729"/>
    </source>
</evidence>
<dbReference type="PANTHER" id="PTHR44103:SF1">
    <property type="entry name" value="PROPROTEIN CONVERTASE P"/>
    <property type="match status" value="1"/>
</dbReference>
<proteinExistence type="predicted"/>
<reference evidence="4 5" key="1">
    <citation type="submission" date="2017-03" db="EMBL/GenBank/DDBJ databases">
        <title>WGS assembly of Porphyra umbilicalis.</title>
        <authorList>
            <person name="Brawley S.H."/>
            <person name="Blouin N.A."/>
            <person name="Ficko-Blean E."/>
            <person name="Wheeler G.L."/>
            <person name="Lohr M."/>
            <person name="Goodson H.V."/>
            <person name="Jenkins J.W."/>
            <person name="Blaby-Haas C.E."/>
            <person name="Helliwell K.E."/>
            <person name="Chan C."/>
            <person name="Marriage T."/>
            <person name="Bhattacharya D."/>
            <person name="Klein A.S."/>
            <person name="Badis Y."/>
            <person name="Brodie J."/>
            <person name="Cao Y."/>
            <person name="Collen J."/>
            <person name="Dittami S.M."/>
            <person name="Gachon C.M."/>
            <person name="Green B.R."/>
            <person name="Karpowicz S."/>
            <person name="Kim J.W."/>
            <person name="Kudahl U."/>
            <person name="Lin S."/>
            <person name="Michel G."/>
            <person name="Mittag M."/>
            <person name="Olson B.J."/>
            <person name="Pangilinan J."/>
            <person name="Peng Y."/>
            <person name="Qiu H."/>
            <person name="Shu S."/>
            <person name="Singer J.T."/>
            <person name="Smith A.G."/>
            <person name="Sprecher B.N."/>
            <person name="Wagner V."/>
            <person name="Wang W."/>
            <person name="Wang Z.-Y."/>
            <person name="Yan J."/>
            <person name="Yarish C."/>
            <person name="Zoeuner-Riek S."/>
            <person name="Zhuang Y."/>
            <person name="Zou Y."/>
            <person name="Lindquist E.A."/>
            <person name="Grimwood J."/>
            <person name="Barry K."/>
            <person name="Rokhsar D.S."/>
            <person name="Schmutz J."/>
            <person name="Stiller J.W."/>
            <person name="Grossman A.R."/>
            <person name="Prochnik S.E."/>
        </authorList>
    </citation>
    <scope>NUCLEOTIDE SEQUENCE [LARGE SCALE GENOMIC DNA]</scope>
    <source>
        <strain evidence="4">4086291</strain>
    </source>
</reference>
<organism evidence="4 5">
    <name type="scientific">Porphyra umbilicalis</name>
    <name type="common">Purple laver</name>
    <name type="synonym">Red alga</name>
    <dbReference type="NCBI Taxonomy" id="2786"/>
    <lineage>
        <taxon>Eukaryota</taxon>
        <taxon>Rhodophyta</taxon>
        <taxon>Bangiophyceae</taxon>
        <taxon>Bangiales</taxon>
        <taxon>Bangiaceae</taxon>
        <taxon>Porphyra</taxon>
    </lineage>
</organism>
<feature type="domain" description="ASPIC/UnbV" evidence="3">
    <location>
        <begin position="444"/>
        <end position="512"/>
    </location>
</feature>
<keyword evidence="5" id="KW-1185">Reference proteome</keyword>
<dbReference type="Pfam" id="PF07593">
    <property type="entry name" value="UnbV_ASPIC"/>
    <property type="match status" value="1"/>
</dbReference>
<evidence type="ECO:0000256" key="2">
    <source>
        <dbReference type="SAM" id="SignalP"/>
    </source>
</evidence>
<evidence type="ECO:0000313" key="4">
    <source>
        <dbReference type="EMBL" id="OSX73133.1"/>
    </source>
</evidence>
<dbReference type="PANTHER" id="PTHR44103">
    <property type="entry name" value="PROPROTEIN CONVERTASE P"/>
    <property type="match status" value="1"/>
</dbReference>
<dbReference type="SUPFAM" id="SSF69318">
    <property type="entry name" value="Integrin alpha N-terminal domain"/>
    <property type="match status" value="1"/>
</dbReference>
<dbReference type="AlphaFoldDB" id="A0A1X6NXN7"/>
<sequence length="516" mass="55263">MTRSASLLVAAASAAIVVVATAMSVPPTPRHPRSWELFQDVSAAVGLTAAAGLKYGGPVVADLNRDGVYDLVLPQHNLDPTLVYYGRPNGTYARAPDLFPFLYDIHGVAAGDVDLDGDLDLLVTLGGAFGVRPQPPVFLRNTNGTGYRVDTEAAGLAAMGGRGRSPRFVDLDRDGDLDLILFHYVVLSGPGPRQQVYENVGGGKYVFRPGSGLDDTIGEQLVLTDMDNDRRADVVSFPFFRLYRQVSPFQFVDETIARLGHIPFFVERLAPAFAVVEFDMDNDGFFDLYVVRGAAPDVLLRNTGTGRYDDVTATAGLTDACHSTGVTAGDFDNDGNVDVMVFCGGPTGRRETDVLLYNLGDGTFHTSTTHGAVADAANGRGDAGQAFDYDGDGRLDVLVGNGDRDDAAAAGTWALYRNILPACVPGRHYLTVRVRRNWPRTSAAAGALVTVRVGNTTRSRRVGSAGGANHQSQLDIVHFGVGDATVVDEVRVFWSDGSFSPVRRNVAVDQRISFGR</sequence>
<evidence type="ECO:0000259" key="3">
    <source>
        <dbReference type="Pfam" id="PF07593"/>
    </source>
</evidence>
<dbReference type="InterPro" id="IPR028994">
    <property type="entry name" value="Integrin_alpha_N"/>
</dbReference>
<dbReference type="EMBL" id="KV919016">
    <property type="protein sequence ID" value="OSX73133.1"/>
    <property type="molecule type" value="Genomic_DNA"/>
</dbReference>
<dbReference type="InterPro" id="IPR013517">
    <property type="entry name" value="FG-GAP"/>
</dbReference>
<dbReference type="Proteomes" id="UP000218209">
    <property type="component" value="Unassembled WGS sequence"/>
</dbReference>
<keyword evidence="1 2" id="KW-0732">Signal</keyword>
<name>A0A1X6NXN7_PORUM</name>
<dbReference type="Pfam" id="PF13517">
    <property type="entry name" value="FG-GAP_3"/>
    <property type="match status" value="2"/>
</dbReference>
<protein>
    <recommendedName>
        <fullName evidence="3">ASPIC/UnbV domain-containing protein</fullName>
    </recommendedName>
</protein>
<evidence type="ECO:0000313" key="5">
    <source>
        <dbReference type="Proteomes" id="UP000218209"/>
    </source>
</evidence>
<dbReference type="InterPro" id="IPR011519">
    <property type="entry name" value="UnbV_ASPIC"/>
</dbReference>
<dbReference type="OrthoDB" id="10022113at2759"/>
<feature type="chain" id="PRO_5013049870" description="ASPIC/UnbV domain-containing protein" evidence="2">
    <location>
        <begin position="23"/>
        <end position="516"/>
    </location>
</feature>
<gene>
    <name evidence="4" type="ORF">BU14_0374s0008</name>
</gene>